<protein>
    <submittedName>
        <fullName evidence="1">Uncharacterized protein</fullName>
    </submittedName>
</protein>
<accession>A0A375IHJ5</accession>
<dbReference type="EMBL" id="LT991976">
    <property type="protein sequence ID" value="SPK74037.1"/>
    <property type="molecule type" value="Genomic_DNA"/>
</dbReference>
<gene>
    <name evidence="1" type="ORF">CT19425_120279</name>
</gene>
<proteinExistence type="predicted"/>
<organism evidence="1 2">
    <name type="scientific">Cupriavidus taiwanensis</name>
    <dbReference type="NCBI Taxonomy" id="164546"/>
    <lineage>
        <taxon>Bacteria</taxon>
        <taxon>Pseudomonadati</taxon>
        <taxon>Pseudomonadota</taxon>
        <taxon>Betaproteobacteria</taxon>
        <taxon>Burkholderiales</taxon>
        <taxon>Burkholderiaceae</taxon>
        <taxon>Cupriavidus</taxon>
    </lineage>
</organism>
<evidence type="ECO:0000313" key="2">
    <source>
        <dbReference type="Proteomes" id="UP000255505"/>
    </source>
</evidence>
<reference evidence="1 2" key="1">
    <citation type="submission" date="2018-01" db="EMBL/GenBank/DDBJ databases">
        <authorList>
            <person name="Gaut B.S."/>
            <person name="Morton B.R."/>
            <person name="Clegg M.T."/>
            <person name="Duvall M.R."/>
        </authorList>
    </citation>
    <scope>NUCLEOTIDE SEQUENCE [LARGE SCALE GENOMIC DNA]</scope>
    <source>
        <strain evidence="1">Cupriavidus taiwanensis LMG 19425</strain>
    </source>
</reference>
<sequence length="39" mass="4045">MLGAGAVPVPQPGGALLSTSKTKLEPNPLVFFLAPSYKF</sequence>
<evidence type="ECO:0000313" key="1">
    <source>
        <dbReference type="EMBL" id="SPK74037.1"/>
    </source>
</evidence>
<dbReference type="AlphaFoldDB" id="A0A375IHJ5"/>
<dbReference type="Proteomes" id="UP000255505">
    <property type="component" value="Chromosome I"/>
</dbReference>
<name>A0A375IHJ5_9BURK</name>